<name>X1K5V1_9ZZZZ</name>
<sequence length="35" mass="3954">PRHGADQFDEAAKFARRMICETDGAHDAKDDPLRL</sequence>
<evidence type="ECO:0000313" key="1">
    <source>
        <dbReference type="EMBL" id="GAH85644.1"/>
    </source>
</evidence>
<dbReference type="AlphaFoldDB" id="X1K5V1"/>
<accession>X1K5V1</accession>
<protein>
    <submittedName>
        <fullName evidence="1">Uncharacterized protein</fullName>
    </submittedName>
</protein>
<gene>
    <name evidence="1" type="ORF">S03H2_63529</name>
</gene>
<proteinExistence type="predicted"/>
<feature type="non-terminal residue" evidence="1">
    <location>
        <position position="1"/>
    </location>
</feature>
<organism evidence="1">
    <name type="scientific">marine sediment metagenome</name>
    <dbReference type="NCBI Taxonomy" id="412755"/>
    <lineage>
        <taxon>unclassified sequences</taxon>
        <taxon>metagenomes</taxon>
        <taxon>ecological metagenomes</taxon>
    </lineage>
</organism>
<comment type="caution">
    <text evidence="1">The sequence shown here is derived from an EMBL/GenBank/DDBJ whole genome shotgun (WGS) entry which is preliminary data.</text>
</comment>
<dbReference type="EMBL" id="BARU01041176">
    <property type="protein sequence ID" value="GAH85644.1"/>
    <property type="molecule type" value="Genomic_DNA"/>
</dbReference>
<reference evidence="1" key="1">
    <citation type="journal article" date="2014" name="Front. Microbiol.">
        <title>High frequency of phylogenetically diverse reductive dehalogenase-homologous genes in deep subseafloor sedimentary metagenomes.</title>
        <authorList>
            <person name="Kawai M."/>
            <person name="Futagami T."/>
            <person name="Toyoda A."/>
            <person name="Takaki Y."/>
            <person name="Nishi S."/>
            <person name="Hori S."/>
            <person name="Arai W."/>
            <person name="Tsubouchi T."/>
            <person name="Morono Y."/>
            <person name="Uchiyama I."/>
            <person name="Ito T."/>
            <person name="Fujiyama A."/>
            <person name="Inagaki F."/>
            <person name="Takami H."/>
        </authorList>
    </citation>
    <scope>NUCLEOTIDE SEQUENCE</scope>
    <source>
        <strain evidence="1">Expedition CK06-06</strain>
    </source>
</reference>